<dbReference type="PATRIC" id="fig|52133.18.peg.53"/>
<evidence type="ECO:0000313" key="1">
    <source>
        <dbReference type="EMBL" id="KXZ74320.1"/>
    </source>
</evidence>
<sequence>MTLSKKREFENSYPILFSELLKFKENLIDTVEERLVAGCDPKQMLDAKSEVKLFLEKECIIERLLDTLQHGKIKITQEFVFDHIFENYGIGLGDIQRLVDVTQQEYIAFLQYYDKTFGLYECNVFKVLREYQISTILTQINLKQLYINFLILEQYASCSDNNSEIQKLFLEHNSPYAQYPAFLFTDFNQAFTEINRTADLSEFSLLSLNIPLIEDTSSLAQILSSFLIEFHIHKTSYGMQTAKSQSDILKAAHQGLPIIELLNLLEPILNKNTNTAYAHLGTYKAIRGNLVALLYHDLNKARYTTELKQLRKLEEFESALIIRESIGKAKVEEQLKNLKALNEKKYRELVQPMDRNQFMRDLCELVNSDPNITASTYPANANHVSSLSYSVNKIPQNSESISKDNIFTGIQNYREKFGEAIARFLVT</sequence>
<proteinExistence type="predicted"/>
<evidence type="ECO:0000313" key="2">
    <source>
        <dbReference type="Proteomes" id="UP000075680"/>
    </source>
</evidence>
<dbReference type="AlphaFoldDB" id="A0A150I397"/>
<comment type="caution">
    <text evidence="1">The sequence shown here is derived from an EMBL/GenBank/DDBJ whole genome shotgun (WGS) entry which is preliminary data.</text>
</comment>
<name>A0A150I397_9GAMM</name>
<dbReference type="EMBL" id="JRUE01000015">
    <property type="protein sequence ID" value="KXZ74320.1"/>
    <property type="molecule type" value="Genomic_DNA"/>
</dbReference>
<protein>
    <submittedName>
        <fullName evidence="1">Uncharacterized protein</fullName>
    </submittedName>
</protein>
<reference evidence="1 2" key="1">
    <citation type="journal article" date="2016" name="Sci. Rep.">
        <title>Genomic and phenotypic characterization of the species Acinetobacter venetianus.</title>
        <authorList>
            <person name="Fondi M."/>
            <person name="Maida I."/>
            <person name="Perrin E."/>
            <person name="Orlandini V."/>
            <person name="La Torre L."/>
            <person name="Bosi E."/>
            <person name="Negroni A."/>
            <person name="Zanaroli G."/>
            <person name="Fava F."/>
            <person name="Decorosi F."/>
            <person name="Giovannetti L."/>
            <person name="Viti C."/>
            <person name="Vaneechoutte M."/>
            <person name="Dijkshoorn L."/>
            <person name="Fani R."/>
        </authorList>
    </citation>
    <scope>NUCLEOTIDE SEQUENCE [LARGE SCALE GENOMIC DNA]</scope>
    <source>
        <strain evidence="1 2">LUH5627</strain>
    </source>
</reference>
<dbReference type="Proteomes" id="UP000075680">
    <property type="component" value="Unassembled WGS sequence"/>
</dbReference>
<gene>
    <name evidence="1" type="ORF">AVENLUH5627_00050</name>
</gene>
<organism evidence="1 2">
    <name type="scientific">Acinetobacter venetianus</name>
    <dbReference type="NCBI Taxonomy" id="52133"/>
    <lineage>
        <taxon>Bacteria</taxon>
        <taxon>Pseudomonadati</taxon>
        <taxon>Pseudomonadota</taxon>
        <taxon>Gammaproteobacteria</taxon>
        <taxon>Moraxellales</taxon>
        <taxon>Moraxellaceae</taxon>
        <taxon>Acinetobacter</taxon>
    </lineage>
</organism>
<accession>A0A150I397</accession>